<dbReference type="PANTHER" id="PTHR19300:SF57">
    <property type="entry name" value="BETA-1,4-N-ACETYLGALACTOSAMINYLTRANSFERASE"/>
    <property type="match status" value="1"/>
</dbReference>
<evidence type="ECO:0000256" key="8">
    <source>
        <dbReference type="ARBA" id="ARBA00022989"/>
    </source>
</evidence>
<proteinExistence type="inferred from homology"/>
<dbReference type="SUPFAM" id="SSF53448">
    <property type="entry name" value="Nucleotide-diphospho-sugar transferases"/>
    <property type="match status" value="1"/>
</dbReference>
<dbReference type="HOGENOM" id="CLU_044391_0_1_1"/>
<dbReference type="GO" id="GO:0005794">
    <property type="term" value="C:Golgi apparatus"/>
    <property type="evidence" value="ECO:0007669"/>
    <property type="project" value="TreeGrafter"/>
</dbReference>
<evidence type="ECO:0000259" key="13">
    <source>
        <dbReference type="Pfam" id="PF13733"/>
    </source>
</evidence>
<evidence type="ECO:0000256" key="6">
    <source>
        <dbReference type="ARBA" id="ARBA00022692"/>
    </source>
</evidence>
<keyword evidence="6" id="KW-0812">Transmembrane</keyword>
<evidence type="ECO:0000256" key="7">
    <source>
        <dbReference type="ARBA" id="ARBA00022968"/>
    </source>
</evidence>
<keyword evidence="8" id="KW-1133">Transmembrane helix</keyword>
<evidence type="ECO:0000256" key="3">
    <source>
        <dbReference type="ARBA" id="ARBA00005735"/>
    </source>
</evidence>
<dbReference type="UniPathway" id="UPA00378"/>
<evidence type="ECO:0000256" key="9">
    <source>
        <dbReference type="ARBA" id="ARBA00023136"/>
    </source>
</evidence>
<comment type="function">
    <text evidence="11">Catalyses the transfer of galactose onto proteins or lipids.</text>
</comment>
<comment type="subcellular location">
    <subcellularLocation>
        <location evidence="1">Membrane</location>
        <topology evidence="1">Single-pass type II membrane protein</topology>
    </subcellularLocation>
</comment>
<dbReference type="InterPro" id="IPR029044">
    <property type="entry name" value="Nucleotide-diphossugar_trans"/>
</dbReference>
<evidence type="ECO:0000256" key="4">
    <source>
        <dbReference type="ARBA" id="ARBA00022676"/>
    </source>
</evidence>
<dbReference type="InterPro" id="IPR027995">
    <property type="entry name" value="Galactosyl_T_N"/>
</dbReference>
<keyword evidence="5 11" id="KW-0808">Transferase</keyword>
<keyword evidence="10 11" id="KW-0325">Glycoprotein</keyword>
<reference evidence="14" key="1">
    <citation type="journal article" date="2012" name="Nature">
        <title>The oyster genome reveals stress adaptation and complexity of shell formation.</title>
        <authorList>
            <person name="Zhang G."/>
            <person name="Fang X."/>
            <person name="Guo X."/>
            <person name="Li L."/>
            <person name="Luo R."/>
            <person name="Xu F."/>
            <person name="Yang P."/>
            <person name="Zhang L."/>
            <person name="Wang X."/>
            <person name="Qi H."/>
            <person name="Xiong Z."/>
            <person name="Que H."/>
            <person name="Xie Y."/>
            <person name="Holland P.W."/>
            <person name="Paps J."/>
            <person name="Zhu Y."/>
            <person name="Wu F."/>
            <person name="Chen Y."/>
            <person name="Wang J."/>
            <person name="Peng C."/>
            <person name="Meng J."/>
            <person name="Yang L."/>
            <person name="Liu J."/>
            <person name="Wen B."/>
            <person name="Zhang N."/>
            <person name="Huang Z."/>
            <person name="Zhu Q."/>
            <person name="Feng Y."/>
            <person name="Mount A."/>
            <person name="Hedgecock D."/>
            <person name="Xu Z."/>
            <person name="Liu Y."/>
            <person name="Domazet-Loso T."/>
            <person name="Du Y."/>
            <person name="Sun X."/>
            <person name="Zhang S."/>
            <person name="Liu B."/>
            <person name="Cheng P."/>
            <person name="Jiang X."/>
            <person name="Li J."/>
            <person name="Fan D."/>
            <person name="Wang W."/>
            <person name="Fu W."/>
            <person name="Wang T."/>
            <person name="Wang B."/>
            <person name="Zhang J."/>
            <person name="Peng Z."/>
            <person name="Li Y."/>
            <person name="Li N."/>
            <person name="Wang J."/>
            <person name="Chen M."/>
            <person name="He Y."/>
            <person name="Tan F."/>
            <person name="Song X."/>
            <person name="Zheng Q."/>
            <person name="Huang R."/>
            <person name="Yang H."/>
            <person name="Du X."/>
            <person name="Chen L."/>
            <person name="Yang M."/>
            <person name="Gaffney P.M."/>
            <person name="Wang S."/>
            <person name="Luo L."/>
            <person name="She Z."/>
            <person name="Ming Y."/>
            <person name="Huang W."/>
            <person name="Zhang S."/>
            <person name="Huang B."/>
            <person name="Zhang Y."/>
            <person name="Qu T."/>
            <person name="Ni P."/>
            <person name="Miao G."/>
            <person name="Wang J."/>
            <person name="Wang Q."/>
            <person name="Steinberg C.E."/>
            <person name="Wang H."/>
            <person name="Li N."/>
            <person name="Qian L."/>
            <person name="Zhang G."/>
            <person name="Li Y."/>
            <person name="Yang H."/>
            <person name="Liu X."/>
            <person name="Wang J."/>
            <person name="Yin Y."/>
            <person name="Wang J."/>
        </authorList>
    </citation>
    <scope>NUCLEOTIDE SEQUENCE [LARGE SCALE GENOMIC DNA]</scope>
    <source>
        <strain evidence="14">05x7-T-G4-1.051#20</strain>
    </source>
</reference>
<sequence>MYELVCLRLDLTSGPDNSIVNRKSATAEQRNRTYIYLERDAKTDDRNKNYTHPESVETEEGNKTYTLSTSYFNATTSTNKEKDSLKKCPLIPPGLAGKLKVDKTPKTIEAIEKKYEMLKDGKFKPKNCTARQKVAILIPFRDRESHLGIFLNHMHAFLMKQQLEYGIYVVEQTKGLEFNRGFLFNVGYKEALKDSDYDCFVLHDVDLLPENDHNIYTCPVDQPKHLAIASEKWQYKLPYTSYFGGVSALTREQYEAINGFSNEFFGWGGEDDDFYNRVAWAKMSVYRLISDVGRYSALEHKPGAANPKRNDIISKGKERMWKDGLNSLKYEIIQKTYKKLYIHIIVKIV</sequence>
<evidence type="ECO:0000256" key="1">
    <source>
        <dbReference type="ARBA" id="ARBA00004606"/>
    </source>
</evidence>
<dbReference type="Pfam" id="PF02709">
    <property type="entry name" value="Glyco_transf_7C"/>
    <property type="match status" value="1"/>
</dbReference>
<comment type="similarity">
    <text evidence="3 11">Belongs to the glycosyltransferase 7 family.</text>
</comment>
<keyword evidence="4 11" id="KW-0328">Glycosyltransferase</keyword>
<dbReference type="PANTHER" id="PTHR19300">
    <property type="entry name" value="BETA-1,4-GALACTOSYLTRANSFERASE"/>
    <property type="match status" value="1"/>
</dbReference>
<dbReference type="GO" id="GO:0016020">
    <property type="term" value="C:membrane"/>
    <property type="evidence" value="ECO:0007669"/>
    <property type="project" value="UniProtKB-SubCell"/>
</dbReference>
<dbReference type="InParanoid" id="K1RVA0"/>
<dbReference type="InterPro" id="IPR003859">
    <property type="entry name" value="Galactosyl_T"/>
</dbReference>
<evidence type="ECO:0000313" key="14">
    <source>
        <dbReference type="EMBL" id="EKC38686.1"/>
    </source>
</evidence>
<dbReference type="CDD" id="cd00899">
    <property type="entry name" value="b4GalT"/>
    <property type="match status" value="1"/>
</dbReference>
<comment type="pathway">
    <text evidence="2 11">Protein modification; protein glycosylation.</text>
</comment>
<dbReference type="EMBL" id="JH817713">
    <property type="protein sequence ID" value="EKC38686.1"/>
    <property type="molecule type" value="Genomic_DNA"/>
</dbReference>
<dbReference type="GO" id="GO:0006688">
    <property type="term" value="P:glycosphingolipid biosynthetic process"/>
    <property type="evidence" value="ECO:0007669"/>
    <property type="project" value="TreeGrafter"/>
</dbReference>
<evidence type="ECO:0000256" key="2">
    <source>
        <dbReference type="ARBA" id="ARBA00004922"/>
    </source>
</evidence>
<dbReference type="AlphaFoldDB" id="K1RVA0"/>
<keyword evidence="9" id="KW-0472">Membrane</keyword>
<organism evidence="14">
    <name type="scientific">Magallana gigas</name>
    <name type="common">Pacific oyster</name>
    <name type="synonym">Crassostrea gigas</name>
    <dbReference type="NCBI Taxonomy" id="29159"/>
    <lineage>
        <taxon>Eukaryota</taxon>
        <taxon>Metazoa</taxon>
        <taxon>Spiralia</taxon>
        <taxon>Lophotrochozoa</taxon>
        <taxon>Mollusca</taxon>
        <taxon>Bivalvia</taxon>
        <taxon>Autobranchia</taxon>
        <taxon>Pteriomorphia</taxon>
        <taxon>Ostreida</taxon>
        <taxon>Ostreoidea</taxon>
        <taxon>Ostreidae</taxon>
        <taxon>Magallana</taxon>
    </lineage>
</organism>
<protein>
    <recommendedName>
        <fullName evidence="11">Beta-1,4-galactosyltransferase</fullName>
        <ecNumber evidence="11">2.4.1.-</ecNumber>
    </recommendedName>
</protein>
<dbReference type="Gene3D" id="3.90.550.10">
    <property type="entry name" value="Spore Coat Polysaccharide Biosynthesis Protein SpsA, Chain A"/>
    <property type="match status" value="1"/>
</dbReference>
<evidence type="ECO:0000256" key="11">
    <source>
        <dbReference type="RuleBase" id="RU368121"/>
    </source>
</evidence>
<dbReference type="Pfam" id="PF13733">
    <property type="entry name" value="Glyco_transf_7N"/>
    <property type="match status" value="1"/>
</dbReference>
<feature type="domain" description="Galactosyltransferase N-terminal" evidence="13">
    <location>
        <begin position="88"/>
        <end position="219"/>
    </location>
</feature>
<evidence type="ECO:0000256" key="5">
    <source>
        <dbReference type="ARBA" id="ARBA00022679"/>
    </source>
</evidence>
<name>K1RVA0_MAGGI</name>
<dbReference type="GO" id="GO:0008378">
    <property type="term" value="F:galactosyltransferase activity"/>
    <property type="evidence" value="ECO:0007669"/>
    <property type="project" value="TreeGrafter"/>
</dbReference>
<dbReference type="GO" id="GO:0005975">
    <property type="term" value="P:carbohydrate metabolic process"/>
    <property type="evidence" value="ECO:0007669"/>
    <property type="project" value="InterPro"/>
</dbReference>
<gene>
    <name evidence="14" type="ORF">CGI_10020799</name>
</gene>
<dbReference type="EC" id="2.4.1.-" evidence="11"/>
<dbReference type="InterPro" id="IPR027791">
    <property type="entry name" value="Galactosyl_T_C"/>
</dbReference>
<dbReference type="GO" id="GO:0033842">
    <property type="term" value="F:N-acetyl-beta-glucosaminyl-derivative 4-beta-N-acetylgalactosaminyltransferase activity"/>
    <property type="evidence" value="ECO:0007669"/>
    <property type="project" value="TreeGrafter"/>
</dbReference>
<keyword evidence="7 11" id="KW-0735">Signal-anchor</keyword>
<accession>K1RVA0</accession>
<evidence type="ECO:0000256" key="10">
    <source>
        <dbReference type="ARBA" id="ARBA00023180"/>
    </source>
</evidence>
<feature type="domain" description="Galactosyltransferase C-terminal" evidence="12">
    <location>
        <begin position="224"/>
        <end position="301"/>
    </location>
</feature>
<evidence type="ECO:0000259" key="12">
    <source>
        <dbReference type="Pfam" id="PF02709"/>
    </source>
</evidence>
<dbReference type="PRINTS" id="PR02050">
    <property type="entry name" value="B14GALTRFASE"/>
</dbReference>